<reference evidence="1 2" key="1">
    <citation type="submission" date="2019-08" db="EMBL/GenBank/DDBJ databases">
        <authorList>
            <person name="Dong K."/>
        </authorList>
    </citation>
    <scope>NUCLEOTIDE SEQUENCE [LARGE SCALE GENOMIC DNA]</scope>
    <source>
        <strain evidence="1 2">JCM14558</strain>
    </source>
</reference>
<protein>
    <recommendedName>
        <fullName evidence="3">DUF559 domain-containing protein</fullName>
    </recommendedName>
</protein>
<name>A0A5C8I6N5_9MICO</name>
<organism evidence="1 2">
    <name type="scientific">Microbacterium hatanonis</name>
    <dbReference type="NCBI Taxonomy" id="404366"/>
    <lineage>
        <taxon>Bacteria</taxon>
        <taxon>Bacillati</taxon>
        <taxon>Actinomycetota</taxon>
        <taxon>Actinomycetes</taxon>
        <taxon>Micrococcales</taxon>
        <taxon>Microbacteriaceae</taxon>
        <taxon>Microbacterium</taxon>
    </lineage>
</organism>
<evidence type="ECO:0008006" key="3">
    <source>
        <dbReference type="Google" id="ProtNLM"/>
    </source>
</evidence>
<dbReference type="Gene3D" id="3.40.960.10">
    <property type="entry name" value="VSR Endonuclease"/>
    <property type="match status" value="1"/>
</dbReference>
<sequence>MGHLVRARRDHYLPGDTAEAVIRAVRVGGRLTCLSLLSMLSVFVLRHRALHVHLPRNASRMRSPHDRRRALSSRTRRGVRLHWLPLINPPGKSACVSILDALAHSVLCQAPRAALATLDSALHQGLVRMDEVADMFHALPAKYRVLFALLDPRSESGPETIMRLMLRGLGCEVKVQVAFEGIGRVDLLVDGWLVIECDSRGFHTGWESQERDRRRDILLAARGYTTLRPTAKMIIDEPELVLAAVKRALATRPR</sequence>
<keyword evidence="2" id="KW-1185">Reference proteome</keyword>
<dbReference type="EMBL" id="VRSV01000001">
    <property type="protein sequence ID" value="TXK13901.1"/>
    <property type="molecule type" value="Genomic_DNA"/>
</dbReference>
<evidence type="ECO:0000313" key="2">
    <source>
        <dbReference type="Proteomes" id="UP000321034"/>
    </source>
</evidence>
<accession>A0A5C8I6N5</accession>
<dbReference type="InterPro" id="IPR011335">
    <property type="entry name" value="Restrct_endonuc-II-like"/>
</dbReference>
<dbReference type="SUPFAM" id="SSF52980">
    <property type="entry name" value="Restriction endonuclease-like"/>
    <property type="match status" value="1"/>
</dbReference>
<dbReference type="AlphaFoldDB" id="A0A5C8I6N5"/>
<gene>
    <name evidence="1" type="ORF">FVP77_09885</name>
</gene>
<dbReference type="Proteomes" id="UP000321034">
    <property type="component" value="Unassembled WGS sequence"/>
</dbReference>
<evidence type="ECO:0000313" key="1">
    <source>
        <dbReference type="EMBL" id="TXK13901.1"/>
    </source>
</evidence>
<dbReference type="OrthoDB" id="2594539at2"/>
<proteinExistence type="predicted"/>
<comment type="caution">
    <text evidence="1">The sequence shown here is derived from an EMBL/GenBank/DDBJ whole genome shotgun (WGS) entry which is preliminary data.</text>
</comment>